<accession>A0A382H6S1</accession>
<name>A0A382H6S1_9ZZZZ</name>
<proteinExistence type="predicted"/>
<organism evidence="1">
    <name type="scientific">marine metagenome</name>
    <dbReference type="NCBI Taxonomy" id="408172"/>
    <lineage>
        <taxon>unclassified sequences</taxon>
        <taxon>metagenomes</taxon>
        <taxon>ecological metagenomes</taxon>
    </lineage>
</organism>
<sequence>MMTYPESKLYIDGVWRATGEGLPVVDPATEAVIGQVPVASTADLDDALAAAAAGFE</sequence>
<dbReference type="Gene3D" id="3.40.605.10">
    <property type="entry name" value="Aldehyde Dehydrogenase, Chain A, domain 1"/>
    <property type="match status" value="1"/>
</dbReference>
<dbReference type="GO" id="GO:0016491">
    <property type="term" value="F:oxidoreductase activity"/>
    <property type="evidence" value="ECO:0007669"/>
    <property type="project" value="InterPro"/>
</dbReference>
<evidence type="ECO:0000313" key="1">
    <source>
        <dbReference type="EMBL" id="SVB82960.1"/>
    </source>
</evidence>
<dbReference type="SUPFAM" id="SSF53720">
    <property type="entry name" value="ALDH-like"/>
    <property type="match status" value="1"/>
</dbReference>
<dbReference type="EMBL" id="UINC01059491">
    <property type="protein sequence ID" value="SVB82960.1"/>
    <property type="molecule type" value="Genomic_DNA"/>
</dbReference>
<reference evidence="1" key="1">
    <citation type="submission" date="2018-05" db="EMBL/GenBank/DDBJ databases">
        <authorList>
            <person name="Lanie J.A."/>
            <person name="Ng W.-L."/>
            <person name="Kazmierczak K.M."/>
            <person name="Andrzejewski T.M."/>
            <person name="Davidsen T.M."/>
            <person name="Wayne K.J."/>
            <person name="Tettelin H."/>
            <person name="Glass J.I."/>
            <person name="Rusch D."/>
            <person name="Podicherti R."/>
            <person name="Tsui H.-C.T."/>
            <person name="Winkler M.E."/>
        </authorList>
    </citation>
    <scope>NUCLEOTIDE SEQUENCE</scope>
</reference>
<gene>
    <name evidence="1" type="ORF">METZ01_LOCUS235814</name>
</gene>
<dbReference type="InterPro" id="IPR016162">
    <property type="entry name" value="Ald_DH_N"/>
</dbReference>
<evidence type="ECO:0008006" key="2">
    <source>
        <dbReference type="Google" id="ProtNLM"/>
    </source>
</evidence>
<feature type="non-terminal residue" evidence="1">
    <location>
        <position position="56"/>
    </location>
</feature>
<protein>
    <recommendedName>
        <fullName evidence="2">Aldehyde dehydrogenase domain-containing protein</fullName>
    </recommendedName>
</protein>
<dbReference type="InterPro" id="IPR016161">
    <property type="entry name" value="Ald_DH/histidinol_DH"/>
</dbReference>
<dbReference type="AlphaFoldDB" id="A0A382H6S1"/>